<evidence type="ECO:0000313" key="5">
    <source>
        <dbReference type="Proteomes" id="UP000004095"/>
    </source>
</evidence>
<feature type="domain" description="HTH LytTR-type" evidence="3">
    <location>
        <begin position="135"/>
        <end position="234"/>
    </location>
</feature>
<dbReference type="SMART" id="SM00850">
    <property type="entry name" value="LytTR"/>
    <property type="match status" value="1"/>
</dbReference>
<dbReference type="SMART" id="SM00448">
    <property type="entry name" value="REC"/>
    <property type="match status" value="1"/>
</dbReference>
<keyword evidence="1" id="KW-0597">Phosphoprotein</keyword>
<dbReference type="PROSITE" id="PS50110">
    <property type="entry name" value="RESPONSE_REGULATORY"/>
    <property type="match status" value="1"/>
</dbReference>
<sequence length="235" mass="26837">MLMNCMIVDDEDISRKVVEHFVEKTDSLTLKHLCDNAIDAINILKKDKSVDILFLDVEMPEMTGLELVAALKSTSICIVLITSKMEYAVEAFEYNVTDYIIKPINYPRFLKAVARVEEQLQGQSQSGNDTELSALFVKTDYKIVKIELEEVSYIEALSDYVIIYCGDKKYVVHSTMKGIEKKLAPAKNFLRVHRSYIVNKQHIESIQDLYVEIGGKSIPIGRSYKNNFIKNLNIL</sequence>
<dbReference type="InterPro" id="IPR001789">
    <property type="entry name" value="Sig_transdc_resp-reg_receiver"/>
</dbReference>
<dbReference type="Pfam" id="PF04397">
    <property type="entry name" value="LytTR"/>
    <property type="match status" value="1"/>
</dbReference>
<reference evidence="4 5" key="1">
    <citation type="submission" date="2007-01" db="EMBL/GenBank/DDBJ databases">
        <authorList>
            <person name="Haygood M."/>
            <person name="Podell S."/>
            <person name="Anderson C."/>
            <person name="Hopkinson B."/>
            <person name="Roe K."/>
            <person name="Barbeau K."/>
            <person name="Gaasterland T."/>
            <person name="Ferriera S."/>
            <person name="Johnson J."/>
            <person name="Kravitz S."/>
            <person name="Beeson K."/>
            <person name="Sutton G."/>
            <person name="Rogers Y.-H."/>
            <person name="Friedman R."/>
            <person name="Frazier M."/>
            <person name="Venter J.C."/>
        </authorList>
    </citation>
    <scope>NUCLEOTIDE SEQUENCE [LARGE SCALE GENOMIC DNA]</scope>
    <source>
        <strain evidence="4 5">ATCC 23134</strain>
    </source>
</reference>
<feature type="domain" description="Response regulatory" evidence="2">
    <location>
        <begin position="4"/>
        <end position="117"/>
    </location>
</feature>
<organism evidence="4 5">
    <name type="scientific">Microscilla marina ATCC 23134</name>
    <dbReference type="NCBI Taxonomy" id="313606"/>
    <lineage>
        <taxon>Bacteria</taxon>
        <taxon>Pseudomonadati</taxon>
        <taxon>Bacteroidota</taxon>
        <taxon>Cytophagia</taxon>
        <taxon>Cytophagales</taxon>
        <taxon>Microscillaceae</taxon>
        <taxon>Microscilla</taxon>
    </lineage>
</organism>
<gene>
    <name evidence="4" type="ORF">M23134_00070</name>
</gene>
<dbReference type="Proteomes" id="UP000004095">
    <property type="component" value="Unassembled WGS sequence"/>
</dbReference>
<dbReference type="PANTHER" id="PTHR37299">
    <property type="entry name" value="TRANSCRIPTIONAL REGULATOR-RELATED"/>
    <property type="match status" value="1"/>
</dbReference>
<proteinExistence type="predicted"/>
<evidence type="ECO:0000259" key="3">
    <source>
        <dbReference type="PROSITE" id="PS50930"/>
    </source>
</evidence>
<dbReference type="Gene3D" id="3.40.50.2300">
    <property type="match status" value="1"/>
</dbReference>
<evidence type="ECO:0000313" key="4">
    <source>
        <dbReference type="EMBL" id="EAY28916.1"/>
    </source>
</evidence>
<dbReference type="PROSITE" id="PS50930">
    <property type="entry name" value="HTH_LYTTR"/>
    <property type="match status" value="1"/>
</dbReference>
<dbReference type="InterPro" id="IPR011006">
    <property type="entry name" value="CheY-like_superfamily"/>
</dbReference>
<evidence type="ECO:0000259" key="2">
    <source>
        <dbReference type="PROSITE" id="PS50110"/>
    </source>
</evidence>
<dbReference type="AlphaFoldDB" id="A1ZKV0"/>
<feature type="modified residue" description="4-aspartylphosphate" evidence="1">
    <location>
        <position position="56"/>
    </location>
</feature>
<protein>
    <submittedName>
        <fullName evidence="4">Two-component system response regulator protein</fullName>
    </submittedName>
</protein>
<dbReference type="eggNOG" id="COG3279">
    <property type="taxonomic scope" value="Bacteria"/>
</dbReference>
<accession>A1ZKV0</accession>
<dbReference type="PANTHER" id="PTHR37299:SF1">
    <property type="entry name" value="STAGE 0 SPORULATION PROTEIN A HOMOLOG"/>
    <property type="match status" value="1"/>
</dbReference>
<evidence type="ECO:0000256" key="1">
    <source>
        <dbReference type="PROSITE-ProRule" id="PRU00169"/>
    </source>
</evidence>
<dbReference type="Gene3D" id="2.40.50.1020">
    <property type="entry name" value="LytTr DNA-binding domain"/>
    <property type="match status" value="1"/>
</dbReference>
<dbReference type="EMBL" id="AAWS01000013">
    <property type="protein sequence ID" value="EAY28916.1"/>
    <property type="molecule type" value="Genomic_DNA"/>
</dbReference>
<comment type="caution">
    <text evidence="4">The sequence shown here is derived from an EMBL/GenBank/DDBJ whole genome shotgun (WGS) entry which is preliminary data.</text>
</comment>
<dbReference type="GO" id="GO:0003677">
    <property type="term" value="F:DNA binding"/>
    <property type="evidence" value="ECO:0007669"/>
    <property type="project" value="InterPro"/>
</dbReference>
<name>A1ZKV0_MICM2</name>
<dbReference type="GO" id="GO:0000156">
    <property type="term" value="F:phosphorelay response regulator activity"/>
    <property type="evidence" value="ECO:0007669"/>
    <property type="project" value="InterPro"/>
</dbReference>
<keyword evidence="5" id="KW-1185">Reference proteome</keyword>
<dbReference type="InterPro" id="IPR007492">
    <property type="entry name" value="LytTR_DNA-bd_dom"/>
</dbReference>
<dbReference type="InterPro" id="IPR046947">
    <property type="entry name" value="LytR-like"/>
</dbReference>
<dbReference type="Pfam" id="PF00072">
    <property type="entry name" value="Response_reg"/>
    <property type="match status" value="1"/>
</dbReference>
<dbReference type="SUPFAM" id="SSF52172">
    <property type="entry name" value="CheY-like"/>
    <property type="match status" value="1"/>
</dbReference>